<protein>
    <recommendedName>
        <fullName evidence="3">S-adenosyl-methyltransferase</fullName>
    </recommendedName>
</protein>
<dbReference type="RefSeq" id="WP_028891254.1">
    <property type="nucleotide sequence ID" value="NZ_RAQM01000006.1"/>
</dbReference>
<dbReference type="Proteomes" id="UP000285780">
    <property type="component" value="Unassembled WGS sequence"/>
</dbReference>
<comment type="caution">
    <text evidence="1">The sequence shown here is derived from an EMBL/GenBank/DDBJ whole genome shotgun (WGS) entry which is preliminary data.</text>
</comment>
<evidence type="ECO:0000313" key="1">
    <source>
        <dbReference type="EMBL" id="RKF04752.1"/>
    </source>
</evidence>
<gene>
    <name evidence="1" type="ORF">C8N26_0141</name>
</gene>
<keyword evidence="2" id="KW-1185">Reference proteome</keyword>
<reference evidence="1 2" key="1">
    <citation type="submission" date="2018-09" db="EMBL/GenBank/DDBJ databases">
        <title>Genomic Encyclopedia of Archaeal and Bacterial Type Strains, Phase II (KMG-II): from individual species to whole genera.</title>
        <authorList>
            <person name="Goeker M."/>
        </authorList>
    </citation>
    <scope>NUCLEOTIDE SEQUENCE [LARGE SCALE GENOMIC DNA]</scope>
    <source>
        <strain evidence="1 2">DSM 16505</strain>
    </source>
</reference>
<dbReference type="InterPro" id="IPR045755">
    <property type="entry name" value="FtsL-like"/>
</dbReference>
<sequence>MSNGKKNIVYNLLRGSFLTDESSFKNWRILTFVVLLLLMMIYSAHSADAKVVQIAELNKKKRELRDEDVDTSILLMKMKLESSIRDRVKSKGLYPAKTPPQKIKVTYNKE</sequence>
<accession>A0A420E3T0</accession>
<dbReference type="Pfam" id="PF19579">
    <property type="entry name" value="FtsL_2"/>
    <property type="match status" value="1"/>
</dbReference>
<evidence type="ECO:0000313" key="2">
    <source>
        <dbReference type="Proteomes" id="UP000285780"/>
    </source>
</evidence>
<organism evidence="1 2">
    <name type="scientific">Tenacibaculum lutimaris</name>
    <dbReference type="NCBI Taxonomy" id="285258"/>
    <lineage>
        <taxon>Bacteria</taxon>
        <taxon>Pseudomonadati</taxon>
        <taxon>Bacteroidota</taxon>
        <taxon>Flavobacteriia</taxon>
        <taxon>Flavobacteriales</taxon>
        <taxon>Flavobacteriaceae</taxon>
        <taxon>Tenacibaculum</taxon>
    </lineage>
</organism>
<evidence type="ECO:0008006" key="3">
    <source>
        <dbReference type="Google" id="ProtNLM"/>
    </source>
</evidence>
<proteinExistence type="predicted"/>
<dbReference type="EMBL" id="RAQM01000006">
    <property type="protein sequence ID" value="RKF04752.1"/>
    <property type="molecule type" value="Genomic_DNA"/>
</dbReference>
<name>A0A420E3T0_9FLAO</name>
<dbReference type="AlphaFoldDB" id="A0A420E3T0"/>